<keyword evidence="5 7" id="KW-0238">DNA-binding</keyword>
<dbReference type="InterPro" id="IPR002145">
    <property type="entry name" value="CopG"/>
</dbReference>
<dbReference type="Pfam" id="PF08753">
    <property type="entry name" value="NikR_C"/>
    <property type="match status" value="1"/>
</dbReference>
<feature type="domain" description="Transcription factor NikR nickel binding C-terminal" evidence="9">
    <location>
        <begin position="53"/>
        <end position="127"/>
    </location>
</feature>
<dbReference type="NCBIfam" id="NF003381">
    <property type="entry name" value="PRK04460.1"/>
    <property type="match status" value="1"/>
</dbReference>
<keyword evidence="4 7" id="KW-0805">Transcription regulation</keyword>
<organism evidence="10 11">
    <name type="scientific">Methylobacterium jeotgali</name>
    <dbReference type="NCBI Taxonomy" id="381630"/>
    <lineage>
        <taxon>Bacteria</taxon>
        <taxon>Pseudomonadati</taxon>
        <taxon>Pseudomonadota</taxon>
        <taxon>Alphaproteobacteria</taxon>
        <taxon>Hyphomicrobiales</taxon>
        <taxon>Methylobacteriaceae</taxon>
        <taxon>Methylobacterium</taxon>
    </lineage>
</organism>
<dbReference type="PANTHER" id="PTHR34719">
    <property type="entry name" value="NICKEL-RESPONSIVE REGULATOR"/>
    <property type="match status" value="1"/>
</dbReference>
<dbReference type="SUPFAM" id="SSF55021">
    <property type="entry name" value="ACT-like"/>
    <property type="match status" value="1"/>
</dbReference>
<name>A0ABQ4SVI8_9HYPH</name>
<keyword evidence="6 7" id="KW-0804">Transcription</keyword>
<reference evidence="10" key="1">
    <citation type="journal article" date="2021" name="Front. Microbiol.">
        <title>Comprehensive Comparative Genomics and Phenotyping of Methylobacterium Species.</title>
        <authorList>
            <person name="Alessa O."/>
            <person name="Ogura Y."/>
            <person name="Fujitani Y."/>
            <person name="Takami H."/>
            <person name="Hayashi T."/>
            <person name="Sahin N."/>
            <person name="Tani A."/>
        </authorList>
    </citation>
    <scope>NUCLEOTIDE SEQUENCE</scope>
    <source>
        <strain evidence="10">LMG 23639</strain>
    </source>
</reference>
<proteinExistence type="inferred from homology"/>
<keyword evidence="11" id="KW-1185">Reference proteome</keyword>
<evidence type="ECO:0000259" key="9">
    <source>
        <dbReference type="Pfam" id="PF08753"/>
    </source>
</evidence>
<dbReference type="RefSeq" id="WP_238274862.1">
    <property type="nucleotide sequence ID" value="NZ_BPQR01000025.1"/>
</dbReference>
<feature type="binding site" evidence="7">
    <location>
        <position position="86"/>
    </location>
    <ligand>
        <name>Ni(2+)</name>
        <dbReference type="ChEBI" id="CHEBI:49786"/>
    </ligand>
</feature>
<dbReference type="Gene3D" id="1.10.1220.10">
    <property type="entry name" value="Met repressor-like"/>
    <property type="match status" value="1"/>
</dbReference>
<feature type="domain" description="Ribbon-helix-helix protein CopG" evidence="8">
    <location>
        <begin position="3"/>
        <end position="40"/>
    </location>
</feature>
<feature type="binding site" evidence="7">
    <location>
        <position position="88"/>
    </location>
    <ligand>
        <name>Ni(2+)</name>
        <dbReference type="ChEBI" id="CHEBI:49786"/>
    </ligand>
</feature>
<dbReference type="EMBL" id="BPQR01000025">
    <property type="protein sequence ID" value="GJE06241.1"/>
    <property type="molecule type" value="Genomic_DNA"/>
</dbReference>
<accession>A0ABQ4SVI8</accession>
<evidence type="ECO:0000313" key="10">
    <source>
        <dbReference type="EMBL" id="GJE06241.1"/>
    </source>
</evidence>
<evidence type="ECO:0000313" key="11">
    <source>
        <dbReference type="Proteomes" id="UP001055102"/>
    </source>
</evidence>
<keyword evidence="2 7" id="KW-0533">Nickel</keyword>
<comment type="function">
    <text evidence="7">Transcriptional regulator.</text>
</comment>
<protein>
    <recommendedName>
        <fullName evidence="7">Putative nickel-responsive regulator</fullName>
    </recommendedName>
</protein>
<dbReference type="Proteomes" id="UP001055102">
    <property type="component" value="Unassembled WGS sequence"/>
</dbReference>
<dbReference type="InterPro" id="IPR014864">
    <property type="entry name" value="TF_NikR_Ni-bd_C"/>
</dbReference>
<feature type="binding site" evidence="7">
    <location>
        <position position="94"/>
    </location>
    <ligand>
        <name>Ni(2+)</name>
        <dbReference type="ChEBI" id="CHEBI:49786"/>
    </ligand>
</feature>
<comment type="cofactor">
    <cofactor evidence="7">
        <name>Ni(2+)</name>
        <dbReference type="ChEBI" id="CHEBI:49786"/>
    </cofactor>
    <text evidence="7">Binds 1 nickel ion per subunit.</text>
</comment>
<sequence>MQRVTLTLDDDLLSAVDALAEHRGYASRSEAVRDLLRSGLGHEDGAVDGDAYAALTYVFDHHKRDLAKRLLQAQHDHHDLAVAAMHVHLDHETCLETVVLHGPRRDLIALSHAIISQRGVRHGALQIIPGTNEGGVMNKAQDEGY</sequence>
<dbReference type="InterPro" id="IPR010985">
    <property type="entry name" value="Ribbon_hlx_hlx"/>
</dbReference>
<evidence type="ECO:0000256" key="4">
    <source>
        <dbReference type="ARBA" id="ARBA00023015"/>
    </source>
</evidence>
<dbReference type="SUPFAM" id="SSF47598">
    <property type="entry name" value="Ribbon-helix-helix"/>
    <property type="match status" value="1"/>
</dbReference>
<comment type="similarity">
    <text evidence="1 7">Belongs to the transcriptional regulatory CopG/NikR family.</text>
</comment>
<reference evidence="10" key="2">
    <citation type="submission" date="2021-08" db="EMBL/GenBank/DDBJ databases">
        <authorList>
            <person name="Tani A."/>
            <person name="Ola A."/>
            <person name="Ogura Y."/>
            <person name="Katsura K."/>
            <person name="Hayashi T."/>
        </authorList>
    </citation>
    <scope>NUCLEOTIDE SEQUENCE</scope>
    <source>
        <strain evidence="10">LMG 23639</strain>
    </source>
</reference>
<evidence type="ECO:0000259" key="8">
    <source>
        <dbReference type="Pfam" id="PF01402"/>
    </source>
</evidence>
<dbReference type="InterPro" id="IPR050192">
    <property type="entry name" value="CopG/NikR_regulator"/>
</dbReference>
<dbReference type="Gene3D" id="3.30.70.1150">
    <property type="entry name" value="ACT-like. Chain A, domain 2"/>
    <property type="match status" value="1"/>
</dbReference>
<keyword evidence="3 7" id="KW-0479">Metal-binding</keyword>
<evidence type="ECO:0000256" key="5">
    <source>
        <dbReference type="ARBA" id="ARBA00023125"/>
    </source>
</evidence>
<dbReference type="CDD" id="cd22231">
    <property type="entry name" value="RHH_NikR_HicB-like"/>
    <property type="match status" value="1"/>
</dbReference>
<dbReference type="NCBIfam" id="NF002815">
    <property type="entry name" value="PRK02967.1"/>
    <property type="match status" value="1"/>
</dbReference>
<comment type="caution">
    <text evidence="10">The sequence shown here is derived from an EMBL/GenBank/DDBJ whole genome shotgun (WGS) entry which is preliminary data.</text>
</comment>
<dbReference type="InterPro" id="IPR022988">
    <property type="entry name" value="Ni_resp_reg_NikR"/>
</dbReference>
<dbReference type="InterPro" id="IPR027271">
    <property type="entry name" value="Acetolactate_synth/TF_NikR_C"/>
</dbReference>
<dbReference type="InterPro" id="IPR045865">
    <property type="entry name" value="ACT-like_dom_sf"/>
</dbReference>
<evidence type="ECO:0000256" key="3">
    <source>
        <dbReference type="ARBA" id="ARBA00022723"/>
    </source>
</evidence>
<evidence type="ECO:0000256" key="1">
    <source>
        <dbReference type="ARBA" id="ARBA00008478"/>
    </source>
</evidence>
<evidence type="ECO:0000256" key="7">
    <source>
        <dbReference type="HAMAP-Rule" id="MF_00476"/>
    </source>
</evidence>
<feature type="binding site" evidence="7">
    <location>
        <position position="75"/>
    </location>
    <ligand>
        <name>Ni(2+)</name>
        <dbReference type="ChEBI" id="CHEBI:49786"/>
    </ligand>
</feature>
<dbReference type="HAMAP" id="MF_00476">
    <property type="entry name" value="NikR"/>
    <property type="match status" value="1"/>
</dbReference>
<dbReference type="PANTHER" id="PTHR34719:SF2">
    <property type="entry name" value="NICKEL-RESPONSIVE REGULATOR"/>
    <property type="match status" value="1"/>
</dbReference>
<evidence type="ECO:0000256" key="2">
    <source>
        <dbReference type="ARBA" id="ARBA00022596"/>
    </source>
</evidence>
<dbReference type="InterPro" id="IPR013321">
    <property type="entry name" value="Arc_rbn_hlx_hlx"/>
</dbReference>
<evidence type="ECO:0000256" key="6">
    <source>
        <dbReference type="ARBA" id="ARBA00023163"/>
    </source>
</evidence>
<gene>
    <name evidence="10" type="primary">nikR</name>
    <name evidence="10" type="ORF">AOPFMNJM_1555</name>
</gene>
<dbReference type="Pfam" id="PF01402">
    <property type="entry name" value="RHH_1"/>
    <property type="match status" value="1"/>
</dbReference>